<evidence type="ECO:0000313" key="1">
    <source>
        <dbReference type="EMBL" id="KAK1697845.1"/>
    </source>
</evidence>
<dbReference type="Proteomes" id="UP001231189">
    <property type="component" value="Unassembled WGS sequence"/>
</dbReference>
<proteinExistence type="predicted"/>
<reference evidence="1" key="1">
    <citation type="submission" date="2023-07" db="EMBL/GenBank/DDBJ databases">
        <title>A chromosome-level genome assembly of Lolium multiflorum.</title>
        <authorList>
            <person name="Chen Y."/>
            <person name="Copetti D."/>
            <person name="Kolliker R."/>
            <person name="Studer B."/>
        </authorList>
    </citation>
    <scope>NUCLEOTIDE SEQUENCE</scope>
    <source>
        <strain evidence="1">02402/16</strain>
        <tissue evidence="1">Leaf</tissue>
    </source>
</reference>
<name>A0AAD8U556_LOLMU</name>
<protein>
    <submittedName>
        <fullName evidence="1">Uncharacterized protein</fullName>
    </submittedName>
</protein>
<keyword evidence="2" id="KW-1185">Reference proteome</keyword>
<evidence type="ECO:0000313" key="2">
    <source>
        <dbReference type="Proteomes" id="UP001231189"/>
    </source>
</evidence>
<comment type="caution">
    <text evidence="1">The sequence shown here is derived from an EMBL/GenBank/DDBJ whole genome shotgun (WGS) entry which is preliminary data.</text>
</comment>
<dbReference type="AlphaFoldDB" id="A0AAD8U556"/>
<dbReference type="EMBL" id="JAUUTY010000001">
    <property type="protein sequence ID" value="KAK1697845.1"/>
    <property type="molecule type" value="Genomic_DNA"/>
</dbReference>
<accession>A0AAD8U556</accession>
<sequence>MQEVGVLLRACARERSREVSGDEERQLWRFGVHTSRPGTLRTSRARLVLVGVLLSLANGWHERVQEREVSAKDKAGAENAEENEAAIQLEIEAAVQHEVIEAANGEEIETRFNMRRLKQQMQRRLKQQFNMRRLNRWIESGGNRWM</sequence>
<gene>
    <name evidence="1" type="ORF">QYE76_014542</name>
</gene>
<organism evidence="1 2">
    <name type="scientific">Lolium multiflorum</name>
    <name type="common">Italian ryegrass</name>
    <name type="synonym">Lolium perenne subsp. multiflorum</name>
    <dbReference type="NCBI Taxonomy" id="4521"/>
    <lineage>
        <taxon>Eukaryota</taxon>
        <taxon>Viridiplantae</taxon>
        <taxon>Streptophyta</taxon>
        <taxon>Embryophyta</taxon>
        <taxon>Tracheophyta</taxon>
        <taxon>Spermatophyta</taxon>
        <taxon>Magnoliopsida</taxon>
        <taxon>Liliopsida</taxon>
        <taxon>Poales</taxon>
        <taxon>Poaceae</taxon>
        <taxon>BOP clade</taxon>
        <taxon>Pooideae</taxon>
        <taxon>Poodae</taxon>
        <taxon>Poeae</taxon>
        <taxon>Poeae Chloroplast Group 2 (Poeae type)</taxon>
        <taxon>Loliodinae</taxon>
        <taxon>Loliinae</taxon>
        <taxon>Lolium</taxon>
    </lineage>
</organism>